<keyword evidence="4" id="KW-0689">Ribosomal protein</keyword>
<evidence type="ECO:0000259" key="3">
    <source>
        <dbReference type="PROSITE" id="PS51186"/>
    </source>
</evidence>
<dbReference type="SUPFAM" id="SSF55729">
    <property type="entry name" value="Acyl-CoA N-acyltransferases (Nat)"/>
    <property type="match status" value="1"/>
</dbReference>
<evidence type="ECO:0000313" key="4">
    <source>
        <dbReference type="EMBL" id="SFE86675.1"/>
    </source>
</evidence>
<dbReference type="InterPro" id="IPR000182">
    <property type="entry name" value="GNAT_dom"/>
</dbReference>
<gene>
    <name evidence="4" type="ORF">SAMN02787118_102935</name>
</gene>
<evidence type="ECO:0000256" key="1">
    <source>
        <dbReference type="ARBA" id="ARBA00022679"/>
    </source>
</evidence>
<protein>
    <submittedName>
        <fullName evidence="4">Ribosomal protein S18 acetylase RimI</fullName>
    </submittedName>
</protein>
<dbReference type="InterPro" id="IPR050680">
    <property type="entry name" value="YpeA/RimI_acetyltransf"/>
</dbReference>
<dbReference type="PROSITE" id="PS51186">
    <property type="entry name" value="GNAT"/>
    <property type="match status" value="1"/>
</dbReference>
<reference evidence="4 5" key="1">
    <citation type="submission" date="2016-10" db="EMBL/GenBank/DDBJ databases">
        <authorList>
            <person name="de Groot N.N."/>
        </authorList>
    </citation>
    <scope>NUCLEOTIDE SEQUENCE [LARGE SCALE GENOMIC DNA]</scope>
    <source>
        <strain evidence="4 5">OK461</strain>
    </source>
</reference>
<dbReference type="RefSeq" id="WP_075026785.1">
    <property type="nucleotide sequence ID" value="NZ_FONR01000002.1"/>
</dbReference>
<dbReference type="PANTHER" id="PTHR43420">
    <property type="entry name" value="ACETYLTRANSFERASE"/>
    <property type="match status" value="1"/>
</dbReference>
<dbReference type="CDD" id="cd04301">
    <property type="entry name" value="NAT_SF"/>
    <property type="match status" value="1"/>
</dbReference>
<dbReference type="AlphaFoldDB" id="A0A1I2E1D7"/>
<keyword evidence="1" id="KW-0808">Transferase</keyword>
<proteinExistence type="predicted"/>
<feature type="domain" description="N-acetyltransferase" evidence="3">
    <location>
        <begin position="18"/>
        <end position="163"/>
    </location>
</feature>
<dbReference type="GO" id="GO:0005840">
    <property type="term" value="C:ribosome"/>
    <property type="evidence" value="ECO:0007669"/>
    <property type="project" value="UniProtKB-KW"/>
</dbReference>
<dbReference type="GO" id="GO:0016747">
    <property type="term" value="F:acyltransferase activity, transferring groups other than amino-acyl groups"/>
    <property type="evidence" value="ECO:0007669"/>
    <property type="project" value="InterPro"/>
</dbReference>
<keyword evidence="2" id="KW-0012">Acyltransferase</keyword>
<name>A0A1I2E1D7_9ACTN</name>
<dbReference type="OrthoDB" id="5187710at2"/>
<dbReference type="EMBL" id="FONR01000002">
    <property type="protein sequence ID" value="SFE86675.1"/>
    <property type="molecule type" value="Genomic_DNA"/>
</dbReference>
<organism evidence="4 5">
    <name type="scientific">Streptomyces mirabilis</name>
    <dbReference type="NCBI Taxonomy" id="68239"/>
    <lineage>
        <taxon>Bacteria</taxon>
        <taxon>Bacillati</taxon>
        <taxon>Actinomycetota</taxon>
        <taxon>Actinomycetes</taxon>
        <taxon>Kitasatosporales</taxon>
        <taxon>Streptomycetaceae</taxon>
        <taxon>Streptomyces</taxon>
    </lineage>
</organism>
<dbReference type="Gene3D" id="3.40.630.30">
    <property type="match status" value="1"/>
</dbReference>
<evidence type="ECO:0000313" key="5">
    <source>
        <dbReference type="Proteomes" id="UP000181942"/>
    </source>
</evidence>
<accession>A0A1I2E1D7</accession>
<dbReference type="InterPro" id="IPR016181">
    <property type="entry name" value="Acyl_CoA_acyltransferase"/>
</dbReference>
<sequence>MSAHPLVPFSPPSDIGPFHIRPASEDDLPALVRLDTELFPDFAYPYFALRQFLDMYTDHLLVLDDGSSLHGYALSAPSADGRRSWILGLGVAKQLRGQGLARRLMQETLRRLPTDGVHEVWLTVEPTNTAAIALYRSLGFVEQGAREGYFGPGNDRLLLALRH</sequence>
<dbReference type="PANTHER" id="PTHR43420:SF12">
    <property type="entry name" value="N-ACETYLTRANSFERASE DOMAIN-CONTAINING PROTEIN"/>
    <property type="match status" value="1"/>
</dbReference>
<evidence type="ECO:0000256" key="2">
    <source>
        <dbReference type="ARBA" id="ARBA00023315"/>
    </source>
</evidence>
<dbReference type="Pfam" id="PF00583">
    <property type="entry name" value="Acetyltransf_1"/>
    <property type="match status" value="1"/>
</dbReference>
<dbReference type="Proteomes" id="UP000181942">
    <property type="component" value="Unassembled WGS sequence"/>
</dbReference>
<keyword evidence="4" id="KW-0687">Ribonucleoprotein</keyword>